<comment type="subcellular location">
    <subcellularLocation>
        <location evidence="1">Membrane</location>
        <topology evidence="1">Multi-pass membrane protein</topology>
    </subcellularLocation>
</comment>
<sequence length="310" mass="36382">MHNKYILQEKNFILTDNDEDYNWLEIMSPTEEELKSLLSKFNLPRDYVFDVSDPYELPRTEGLEDDMPNLFILSYPIKISNYQYITRAIAIIIDKEKVITICSEDAEVFDNIKSNKSHKMDNIEEIENFILEIAWEISKAYIDYIKVLNIEIDELQNQTKRSTQTKYLEKIIAIQKSLTTFQMSTRENVPVIESIFELDYLSESENRDDLLRDLQVENKQARVMVERSTLMLDKLSDLYTNVINNNLNEVMKILTSVTILMTIPTIVGGIWGMNVRLPWQDSEHGFWILMALSLLIGIITLWILKKNDYL</sequence>
<evidence type="ECO:0000256" key="1">
    <source>
        <dbReference type="ARBA" id="ARBA00004141"/>
    </source>
</evidence>
<keyword evidence="3 6" id="KW-0812">Transmembrane</keyword>
<keyword evidence="8" id="KW-1185">Reference proteome</keyword>
<keyword evidence="4 6" id="KW-1133">Transmembrane helix</keyword>
<gene>
    <name evidence="7" type="ORF">HMPREF9225_0052</name>
</gene>
<dbReference type="STRING" id="862517.HMPREF9225_0052"/>
<name>E0NIR3_9FIRM</name>
<evidence type="ECO:0000256" key="2">
    <source>
        <dbReference type="ARBA" id="ARBA00009765"/>
    </source>
</evidence>
<organism evidence="7 8">
    <name type="scientific">Peptoniphilus duerdenii ATCC BAA-1640</name>
    <dbReference type="NCBI Taxonomy" id="862517"/>
    <lineage>
        <taxon>Bacteria</taxon>
        <taxon>Bacillati</taxon>
        <taxon>Bacillota</taxon>
        <taxon>Tissierellia</taxon>
        <taxon>Tissierellales</taxon>
        <taxon>Peptoniphilaceae</taxon>
        <taxon>Peptoniphilus</taxon>
    </lineage>
</organism>
<dbReference type="EMBL" id="AEEH01000009">
    <property type="protein sequence ID" value="EFM26358.1"/>
    <property type="molecule type" value="Genomic_DNA"/>
</dbReference>
<dbReference type="SUPFAM" id="SSF143865">
    <property type="entry name" value="CorA soluble domain-like"/>
    <property type="match status" value="1"/>
</dbReference>
<dbReference type="InterPro" id="IPR045861">
    <property type="entry name" value="CorA_cytoplasmic_dom"/>
</dbReference>
<dbReference type="Proteomes" id="UP000003280">
    <property type="component" value="Unassembled WGS sequence"/>
</dbReference>
<evidence type="ECO:0000256" key="5">
    <source>
        <dbReference type="ARBA" id="ARBA00023136"/>
    </source>
</evidence>
<dbReference type="Gene3D" id="3.30.460.20">
    <property type="entry name" value="CorA soluble domain-like"/>
    <property type="match status" value="1"/>
</dbReference>
<feature type="transmembrane region" description="Helical" evidence="6">
    <location>
        <begin position="285"/>
        <end position="304"/>
    </location>
</feature>
<dbReference type="GO" id="GO:0046873">
    <property type="term" value="F:metal ion transmembrane transporter activity"/>
    <property type="evidence" value="ECO:0007669"/>
    <property type="project" value="InterPro"/>
</dbReference>
<dbReference type="InterPro" id="IPR047199">
    <property type="entry name" value="CorA-like"/>
</dbReference>
<dbReference type="Gene3D" id="1.20.58.340">
    <property type="entry name" value="Magnesium transport protein CorA, transmembrane region"/>
    <property type="match status" value="2"/>
</dbReference>
<dbReference type="RefSeq" id="WP_008900888.1">
    <property type="nucleotide sequence ID" value="NZ_GL397071.1"/>
</dbReference>
<dbReference type="InterPro" id="IPR045863">
    <property type="entry name" value="CorA_TM1_TM2"/>
</dbReference>
<keyword evidence="5 6" id="KW-0472">Membrane</keyword>
<proteinExistence type="inferred from homology"/>
<dbReference type="Pfam" id="PF01544">
    <property type="entry name" value="CorA"/>
    <property type="match status" value="1"/>
</dbReference>
<dbReference type="HOGENOM" id="CLU_007127_8_1_9"/>
<feature type="transmembrane region" description="Helical" evidence="6">
    <location>
        <begin position="253"/>
        <end position="273"/>
    </location>
</feature>
<comment type="caution">
    <text evidence="7">The sequence shown here is derived from an EMBL/GenBank/DDBJ whole genome shotgun (WGS) entry which is preliminary data.</text>
</comment>
<dbReference type="SUPFAM" id="SSF144083">
    <property type="entry name" value="Magnesium transport protein CorA, transmembrane region"/>
    <property type="match status" value="1"/>
</dbReference>
<dbReference type="OrthoDB" id="9803416at2"/>
<dbReference type="AlphaFoldDB" id="E0NIR3"/>
<dbReference type="CDD" id="cd12827">
    <property type="entry name" value="EcCorA_ZntB-like_u2"/>
    <property type="match status" value="1"/>
</dbReference>
<comment type="similarity">
    <text evidence="2">Belongs to the CorA metal ion transporter (MIT) (TC 1.A.35) family.</text>
</comment>
<dbReference type="eggNOG" id="COG0598">
    <property type="taxonomic scope" value="Bacteria"/>
</dbReference>
<dbReference type="PANTHER" id="PTHR47891:SF1">
    <property type="entry name" value="CORA-MAGNESIUM AND COBALT TRANSPORTER"/>
    <property type="match status" value="1"/>
</dbReference>
<protein>
    <submittedName>
        <fullName evidence="7">CorA-like protein</fullName>
    </submittedName>
</protein>
<evidence type="ECO:0000256" key="6">
    <source>
        <dbReference type="SAM" id="Phobius"/>
    </source>
</evidence>
<evidence type="ECO:0000313" key="8">
    <source>
        <dbReference type="Proteomes" id="UP000003280"/>
    </source>
</evidence>
<reference evidence="7 8" key="1">
    <citation type="submission" date="2010-07" db="EMBL/GenBank/DDBJ databases">
        <authorList>
            <person name="Muzny D."/>
            <person name="Qin X."/>
            <person name="Deng J."/>
            <person name="Jiang H."/>
            <person name="Liu Y."/>
            <person name="Qu J."/>
            <person name="Song X.-Z."/>
            <person name="Zhang L."/>
            <person name="Thornton R."/>
            <person name="Coyle M."/>
            <person name="Francisco L."/>
            <person name="Jackson L."/>
            <person name="Javaid M."/>
            <person name="Korchina V."/>
            <person name="Kovar C."/>
            <person name="Mata R."/>
            <person name="Mathew T."/>
            <person name="Ngo R."/>
            <person name="Nguyen L."/>
            <person name="Nguyen N."/>
            <person name="Okwuonu G."/>
            <person name="Ongeri F."/>
            <person name="Pham C."/>
            <person name="Simmons D."/>
            <person name="Wilczek-Boney K."/>
            <person name="Hale W."/>
            <person name="Jakkamsetti A."/>
            <person name="Pham P."/>
            <person name="Ruth R."/>
            <person name="San Lucas F."/>
            <person name="Warren J."/>
            <person name="Zhang J."/>
            <person name="Zhao Z."/>
            <person name="Zhou C."/>
            <person name="Zhu D."/>
            <person name="Lee S."/>
            <person name="Bess C."/>
            <person name="Blankenburg K."/>
            <person name="Forbes L."/>
            <person name="Fu Q."/>
            <person name="Gubbala S."/>
            <person name="Hirani K."/>
            <person name="Jayaseelan J.C."/>
            <person name="Lara F."/>
            <person name="Munidasa M."/>
            <person name="Palculict T."/>
            <person name="Patil S."/>
            <person name="Pu L.-L."/>
            <person name="Saada N."/>
            <person name="Tang L."/>
            <person name="Weissenberger G."/>
            <person name="Zhu Y."/>
            <person name="Hemphill L."/>
            <person name="Shang Y."/>
            <person name="Youmans B."/>
            <person name="Ayvaz T."/>
            <person name="Ross M."/>
            <person name="Santibanez J."/>
            <person name="Aqrawi P."/>
            <person name="Gross S."/>
            <person name="Joshi V."/>
            <person name="Fowler G."/>
            <person name="Nazareth L."/>
            <person name="Reid J."/>
            <person name="Worley K."/>
            <person name="Petrosino J."/>
            <person name="Highlander S."/>
            <person name="Gibbs R."/>
        </authorList>
    </citation>
    <scope>NUCLEOTIDE SEQUENCE [LARGE SCALE GENOMIC DNA]</scope>
    <source>
        <strain evidence="7 8">ATCC BAA-1640</strain>
    </source>
</reference>
<dbReference type="GO" id="GO:0016020">
    <property type="term" value="C:membrane"/>
    <property type="evidence" value="ECO:0007669"/>
    <property type="project" value="UniProtKB-SubCell"/>
</dbReference>
<dbReference type="PANTHER" id="PTHR47891">
    <property type="entry name" value="TRANSPORTER-RELATED"/>
    <property type="match status" value="1"/>
</dbReference>
<accession>E0NIR3</accession>
<evidence type="ECO:0000256" key="4">
    <source>
        <dbReference type="ARBA" id="ARBA00022989"/>
    </source>
</evidence>
<dbReference type="InterPro" id="IPR002523">
    <property type="entry name" value="MgTranspt_CorA/ZnTranspt_ZntB"/>
</dbReference>
<evidence type="ECO:0000313" key="7">
    <source>
        <dbReference type="EMBL" id="EFM26358.1"/>
    </source>
</evidence>
<evidence type="ECO:0000256" key="3">
    <source>
        <dbReference type="ARBA" id="ARBA00022692"/>
    </source>
</evidence>